<name>A0ACB7ZYX3_9AGAM</name>
<proteinExistence type="predicted"/>
<protein>
    <submittedName>
        <fullName evidence="1">Uncharacterized protein</fullName>
    </submittedName>
</protein>
<evidence type="ECO:0000313" key="1">
    <source>
        <dbReference type="EMBL" id="KAH7905548.1"/>
    </source>
</evidence>
<dbReference type="Proteomes" id="UP000790377">
    <property type="component" value="Unassembled WGS sequence"/>
</dbReference>
<organism evidence="1 2">
    <name type="scientific">Hygrophoropsis aurantiaca</name>
    <dbReference type="NCBI Taxonomy" id="72124"/>
    <lineage>
        <taxon>Eukaryota</taxon>
        <taxon>Fungi</taxon>
        <taxon>Dikarya</taxon>
        <taxon>Basidiomycota</taxon>
        <taxon>Agaricomycotina</taxon>
        <taxon>Agaricomycetes</taxon>
        <taxon>Agaricomycetidae</taxon>
        <taxon>Boletales</taxon>
        <taxon>Coniophorineae</taxon>
        <taxon>Hygrophoropsidaceae</taxon>
        <taxon>Hygrophoropsis</taxon>
    </lineage>
</organism>
<gene>
    <name evidence="1" type="ORF">BJ138DRAFT_1130428</name>
</gene>
<reference evidence="1" key="1">
    <citation type="journal article" date="2021" name="New Phytol.">
        <title>Evolutionary innovations through gain and loss of genes in the ectomycorrhizal Boletales.</title>
        <authorList>
            <person name="Wu G."/>
            <person name="Miyauchi S."/>
            <person name="Morin E."/>
            <person name="Kuo A."/>
            <person name="Drula E."/>
            <person name="Varga T."/>
            <person name="Kohler A."/>
            <person name="Feng B."/>
            <person name="Cao Y."/>
            <person name="Lipzen A."/>
            <person name="Daum C."/>
            <person name="Hundley H."/>
            <person name="Pangilinan J."/>
            <person name="Johnson J."/>
            <person name="Barry K."/>
            <person name="LaButti K."/>
            <person name="Ng V."/>
            <person name="Ahrendt S."/>
            <person name="Min B."/>
            <person name="Choi I.G."/>
            <person name="Park H."/>
            <person name="Plett J.M."/>
            <person name="Magnuson J."/>
            <person name="Spatafora J.W."/>
            <person name="Nagy L.G."/>
            <person name="Henrissat B."/>
            <person name="Grigoriev I.V."/>
            <person name="Yang Z.L."/>
            <person name="Xu J."/>
            <person name="Martin F.M."/>
        </authorList>
    </citation>
    <scope>NUCLEOTIDE SEQUENCE</scope>
    <source>
        <strain evidence="1">ATCC 28755</strain>
    </source>
</reference>
<evidence type="ECO:0000313" key="2">
    <source>
        <dbReference type="Proteomes" id="UP000790377"/>
    </source>
</evidence>
<comment type="caution">
    <text evidence="1">The sequence shown here is derived from an EMBL/GenBank/DDBJ whole genome shotgun (WGS) entry which is preliminary data.</text>
</comment>
<sequence>MEENSGVKFHEAQIALARQWVGPNYMGQDAPRDVFVKVPQETQEGVVVSEATPVKKEKVPLPATYEQAKDIIERFEQGADDIRGDEDVADTVSQHMLQDRTSLQDEKWLGSEEEERDSYVSELLYIHSKVMIVDDRIVIMGSANLNDRSQRGDGDSEIALVVEDTDMVHSYMDGRPYMATRFAASLRRKLYRGGVGSISPSDFADCFCHAEHLGLIKPQNCTERTEEETSFMRPAPEPNDDEMDTLEDNAVLDPLSDSTLDLLNGTAKKNRDIFTELFRPVPTNFIRSWSMYETYVPKVKTGHVVPEVPLQRIKDRLALVRGSIVECPLDFLIDDKEFVEGIDWIGLNPTLPIYI</sequence>
<accession>A0ACB7ZYX3</accession>
<dbReference type="EMBL" id="MU268168">
    <property type="protein sequence ID" value="KAH7905548.1"/>
    <property type="molecule type" value="Genomic_DNA"/>
</dbReference>
<keyword evidence="2" id="KW-1185">Reference proteome</keyword>